<evidence type="ECO:0000256" key="2">
    <source>
        <dbReference type="ARBA" id="ARBA00004651"/>
    </source>
</evidence>
<comment type="caution">
    <text evidence="17">The sequence shown here is derived from an EMBL/GenBank/DDBJ whole genome shotgun (WGS) entry which is preliminary data.</text>
</comment>
<protein>
    <recommendedName>
        <fullName evidence="3">histidine kinase</fullName>
        <ecNumber evidence="3">2.7.13.3</ecNumber>
    </recommendedName>
</protein>
<dbReference type="InterPro" id="IPR003660">
    <property type="entry name" value="HAMP_dom"/>
</dbReference>
<keyword evidence="5" id="KW-0597">Phosphoprotein</keyword>
<evidence type="ECO:0000256" key="5">
    <source>
        <dbReference type="ARBA" id="ARBA00022553"/>
    </source>
</evidence>
<evidence type="ECO:0000256" key="10">
    <source>
        <dbReference type="ARBA" id="ARBA00022840"/>
    </source>
</evidence>
<evidence type="ECO:0000256" key="9">
    <source>
        <dbReference type="ARBA" id="ARBA00022777"/>
    </source>
</evidence>
<keyword evidence="14" id="KW-0175">Coiled coil</keyword>
<dbReference type="Gene3D" id="6.10.340.10">
    <property type="match status" value="1"/>
</dbReference>
<evidence type="ECO:0000256" key="6">
    <source>
        <dbReference type="ARBA" id="ARBA00022679"/>
    </source>
</evidence>
<organism evidence="17">
    <name type="scientific">marine sediment metagenome</name>
    <dbReference type="NCBI Taxonomy" id="412755"/>
    <lineage>
        <taxon>unclassified sequences</taxon>
        <taxon>metagenomes</taxon>
        <taxon>ecological metagenomes</taxon>
    </lineage>
</organism>
<keyword evidence="9" id="KW-0418">Kinase</keyword>
<comment type="catalytic activity">
    <reaction evidence="1">
        <text>ATP + protein L-histidine = ADP + protein N-phospho-L-histidine.</text>
        <dbReference type="EC" id="2.7.13.3"/>
    </reaction>
</comment>
<dbReference type="Pfam" id="PF00672">
    <property type="entry name" value="HAMP"/>
    <property type="match status" value="1"/>
</dbReference>
<dbReference type="EC" id="2.7.13.3" evidence="3"/>
<keyword evidence="12" id="KW-0902">Two-component regulatory system</keyword>
<dbReference type="PANTHER" id="PTHR45528">
    <property type="entry name" value="SENSOR HISTIDINE KINASE CPXA"/>
    <property type="match status" value="1"/>
</dbReference>
<dbReference type="EMBL" id="BARS01039374">
    <property type="protein sequence ID" value="GAG18189.1"/>
    <property type="molecule type" value="Genomic_DNA"/>
</dbReference>
<dbReference type="GO" id="GO:0005524">
    <property type="term" value="F:ATP binding"/>
    <property type="evidence" value="ECO:0007669"/>
    <property type="project" value="UniProtKB-KW"/>
</dbReference>
<dbReference type="SUPFAM" id="SSF158472">
    <property type="entry name" value="HAMP domain-like"/>
    <property type="match status" value="1"/>
</dbReference>
<evidence type="ECO:0000256" key="15">
    <source>
        <dbReference type="SAM" id="Phobius"/>
    </source>
</evidence>
<accession>X0VIR6</accession>
<dbReference type="CDD" id="cd00082">
    <property type="entry name" value="HisKA"/>
    <property type="match status" value="1"/>
</dbReference>
<keyword evidence="10" id="KW-0067">ATP-binding</keyword>
<feature type="transmembrane region" description="Helical" evidence="15">
    <location>
        <begin position="96"/>
        <end position="116"/>
    </location>
</feature>
<evidence type="ECO:0000256" key="11">
    <source>
        <dbReference type="ARBA" id="ARBA00022989"/>
    </source>
</evidence>
<keyword evidence="4" id="KW-1003">Cell membrane</keyword>
<keyword evidence="7 15" id="KW-0812">Transmembrane</keyword>
<evidence type="ECO:0000256" key="14">
    <source>
        <dbReference type="SAM" id="Coils"/>
    </source>
</evidence>
<evidence type="ECO:0000259" key="16">
    <source>
        <dbReference type="PROSITE" id="PS50885"/>
    </source>
</evidence>
<keyword evidence="13 15" id="KW-0472">Membrane</keyword>
<evidence type="ECO:0000256" key="8">
    <source>
        <dbReference type="ARBA" id="ARBA00022741"/>
    </source>
</evidence>
<dbReference type="SUPFAM" id="SSF47384">
    <property type="entry name" value="Homodimeric domain of signal transducing histidine kinase"/>
    <property type="match status" value="1"/>
</dbReference>
<feature type="non-terminal residue" evidence="17">
    <location>
        <position position="254"/>
    </location>
</feature>
<sequence>PELLKISINLLDEQDELKVFVSTDKQSIGNLSSLDNNIALRDFYNKNYSVGIIPHEDTHMITVIAPVNLSGQIVGTYEMLFSMEKTYATLNTHRNFLILISVISLFALVFSFLFLLRRAIVKPIITFRDDAKLIGKGNLDVKIDIKSRDELGELASAFNQMASDLKSSRAKIQRYSKTLEQLLKQKDEFIGQLGHDLKNPLQPLVGLLPIIMKQEKDPKLKEHLRIIVHNVEYMRDLIFETLELARLRSSNIKF</sequence>
<evidence type="ECO:0000256" key="3">
    <source>
        <dbReference type="ARBA" id="ARBA00012438"/>
    </source>
</evidence>
<feature type="coiled-coil region" evidence="14">
    <location>
        <begin position="165"/>
        <end position="192"/>
    </location>
</feature>
<gene>
    <name evidence="17" type="ORF">S01H1_60133</name>
</gene>
<dbReference type="PANTHER" id="PTHR45528:SF1">
    <property type="entry name" value="SENSOR HISTIDINE KINASE CPXA"/>
    <property type="match status" value="1"/>
</dbReference>
<dbReference type="Pfam" id="PF00512">
    <property type="entry name" value="HisKA"/>
    <property type="match status" value="1"/>
</dbReference>
<dbReference type="InterPro" id="IPR036097">
    <property type="entry name" value="HisK_dim/P_sf"/>
</dbReference>
<dbReference type="SMART" id="SM00388">
    <property type="entry name" value="HisKA"/>
    <property type="match status" value="1"/>
</dbReference>
<feature type="non-terminal residue" evidence="17">
    <location>
        <position position="1"/>
    </location>
</feature>
<keyword evidence="6" id="KW-0808">Transferase</keyword>
<dbReference type="GO" id="GO:0000155">
    <property type="term" value="F:phosphorelay sensor kinase activity"/>
    <property type="evidence" value="ECO:0007669"/>
    <property type="project" value="InterPro"/>
</dbReference>
<evidence type="ECO:0000256" key="12">
    <source>
        <dbReference type="ARBA" id="ARBA00023012"/>
    </source>
</evidence>
<reference evidence="17" key="1">
    <citation type="journal article" date="2014" name="Front. Microbiol.">
        <title>High frequency of phylogenetically diverse reductive dehalogenase-homologous genes in deep subseafloor sedimentary metagenomes.</title>
        <authorList>
            <person name="Kawai M."/>
            <person name="Futagami T."/>
            <person name="Toyoda A."/>
            <person name="Takaki Y."/>
            <person name="Nishi S."/>
            <person name="Hori S."/>
            <person name="Arai W."/>
            <person name="Tsubouchi T."/>
            <person name="Morono Y."/>
            <person name="Uchiyama I."/>
            <person name="Ito T."/>
            <person name="Fujiyama A."/>
            <person name="Inagaki F."/>
            <person name="Takami H."/>
        </authorList>
    </citation>
    <scope>NUCLEOTIDE SEQUENCE</scope>
    <source>
        <strain evidence="17">Expedition CK06-06</strain>
    </source>
</reference>
<evidence type="ECO:0000313" key="17">
    <source>
        <dbReference type="EMBL" id="GAG18189.1"/>
    </source>
</evidence>
<dbReference type="InterPro" id="IPR003661">
    <property type="entry name" value="HisK_dim/P_dom"/>
</dbReference>
<dbReference type="CDD" id="cd06225">
    <property type="entry name" value="HAMP"/>
    <property type="match status" value="1"/>
</dbReference>
<dbReference type="PROSITE" id="PS50885">
    <property type="entry name" value="HAMP"/>
    <property type="match status" value="1"/>
</dbReference>
<evidence type="ECO:0000256" key="4">
    <source>
        <dbReference type="ARBA" id="ARBA00022475"/>
    </source>
</evidence>
<feature type="domain" description="HAMP" evidence="16">
    <location>
        <begin position="118"/>
        <end position="170"/>
    </location>
</feature>
<keyword evidence="11 15" id="KW-1133">Transmembrane helix</keyword>
<name>X0VIR6_9ZZZZ</name>
<proteinExistence type="predicted"/>
<dbReference type="Gene3D" id="1.10.287.130">
    <property type="match status" value="1"/>
</dbReference>
<dbReference type="GO" id="GO:0005886">
    <property type="term" value="C:plasma membrane"/>
    <property type="evidence" value="ECO:0007669"/>
    <property type="project" value="UniProtKB-SubCell"/>
</dbReference>
<comment type="subcellular location">
    <subcellularLocation>
        <location evidence="2">Cell membrane</location>
        <topology evidence="2">Multi-pass membrane protein</topology>
    </subcellularLocation>
</comment>
<evidence type="ECO:0000256" key="13">
    <source>
        <dbReference type="ARBA" id="ARBA00023136"/>
    </source>
</evidence>
<evidence type="ECO:0000256" key="1">
    <source>
        <dbReference type="ARBA" id="ARBA00000085"/>
    </source>
</evidence>
<dbReference type="SMART" id="SM00304">
    <property type="entry name" value="HAMP"/>
    <property type="match status" value="1"/>
</dbReference>
<evidence type="ECO:0000256" key="7">
    <source>
        <dbReference type="ARBA" id="ARBA00022692"/>
    </source>
</evidence>
<dbReference type="InterPro" id="IPR050398">
    <property type="entry name" value="HssS/ArlS-like"/>
</dbReference>
<keyword evidence="8" id="KW-0547">Nucleotide-binding</keyword>
<dbReference type="AlphaFoldDB" id="X0VIR6"/>